<dbReference type="Gene3D" id="2.60.40.10">
    <property type="entry name" value="Immunoglobulins"/>
    <property type="match status" value="3"/>
</dbReference>
<sequence>MTYTAQSTVATPSLVVNDNNGLAEVDVSNAAPDATVNLYSSSGQEVSSTTADSYGNASFDNLPSGSYYVVQIYDGQQSAPSNTVTFSDQSTLATPSLAVMDTNGVEDLAVSNATPDATVNLFTSSGQVVSATTADSNGNASFDNLSSGSYYVVQTYDGQQSAQSNTVTFSDQSTLATPSLAVMDTNGVEDLAVSNATPDATVNLYSSSGQDMGSTAVDSNGNASFDNLPSGSYYVVQTYDGQQSAQSNTVTFTA</sequence>
<accession>A0A9X2ADE5</accession>
<proteinExistence type="inferred from homology"/>
<dbReference type="PANTHER" id="PTHR36108">
    <property type="entry name" value="COLOSSIN-B-RELATED"/>
    <property type="match status" value="1"/>
</dbReference>
<dbReference type="EMBL" id="JALBUF010000028">
    <property type="protein sequence ID" value="MCI0184824.1"/>
    <property type="molecule type" value="Genomic_DNA"/>
</dbReference>
<dbReference type="NCBIfam" id="TIGR04183">
    <property type="entry name" value="Por_Secre_tail"/>
    <property type="match status" value="1"/>
</dbReference>
<dbReference type="SUPFAM" id="SSF49478">
    <property type="entry name" value="Cna protein B-type domain"/>
    <property type="match status" value="3"/>
</dbReference>
<dbReference type="InterPro" id="IPR026444">
    <property type="entry name" value="Secre_tail"/>
</dbReference>
<evidence type="ECO:0000256" key="1">
    <source>
        <dbReference type="ARBA" id="ARBA00004613"/>
    </source>
</evidence>
<keyword evidence="7" id="KW-1185">Reference proteome</keyword>
<reference evidence="6" key="1">
    <citation type="submission" date="2022-03" db="EMBL/GenBank/DDBJ databases">
        <title>Draft Genome Sequence of Firmicute Strain S0AB, a Heterotrophic Iron/Sulfur-Oxidizing Extreme Acidophile.</title>
        <authorList>
            <person name="Vergara E."/>
            <person name="Pakostova E."/>
            <person name="Johnson D.B."/>
            <person name="Holmes D.S."/>
        </authorList>
    </citation>
    <scope>NUCLEOTIDE SEQUENCE</scope>
    <source>
        <strain evidence="6">S0AB</strain>
    </source>
</reference>
<dbReference type="Pfam" id="PF17210">
    <property type="entry name" value="SdrD_B"/>
    <property type="match status" value="2"/>
</dbReference>
<protein>
    <recommendedName>
        <fullName evidence="5">SD-repeat containing protein B domain-containing protein</fullName>
    </recommendedName>
</protein>
<comment type="subcellular location">
    <subcellularLocation>
        <location evidence="1">Secreted</location>
    </subcellularLocation>
</comment>
<dbReference type="InterPro" id="IPR013783">
    <property type="entry name" value="Ig-like_fold"/>
</dbReference>
<keyword evidence="4" id="KW-0732">Signal</keyword>
<dbReference type="PANTHER" id="PTHR36108:SF13">
    <property type="entry name" value="COLOSSIN-B-RELATED"/>
    <property type="match status" value="1"/>
</dbReference>
<dbReference type="AlphaFoldDB" id="A0A9X2ADE5"/>
<evidence type="ECO:0000259" key="5">
    <source>
        <dbReference type="Pfam" id="PF17210"/>
    </source>
</evidence>
<organism evidence="6 7">
    <name type="scientific">Sulfoacidibacillus ferrooxidans</name>
    <dbReference type="NCBI Taxonomy" id="2005001"/>
    <lineage>
        <taxon>Bacteria</taxon>
        <taxon>Bacillati</taxon>
        <taxon>Bacillota</taxon>
        <taxon>Bacilli</taxon>
        <taxon>Bacillales</taxon>
        <taxon>Alicyclobacillaceae</taxon>
        <taxon>Sulfoacidibacillus</taxon>
    </lineage>
</organism>
<comment type="caution">
    <text evidence="6">The sequence shown here is derived from an EMBL/GenBank/DDBJ whole genome shotgun (WGS) entry which is preliminary data.</text>
</comment>
<evidence type="ECO:0000256" key="2">
    <source>
        <dbReference type="ARBA" id="ARBA00007257"/>
    </source>
</evidence>
<name>A0A9X2ADE5_9BACL</name>
<evidence type="ECO:0000313" key="7">
    <source>
        <dbReference type="Proteomes" id="UP001139263"/>
    </source>
</evidence>
<dbReference type="GO" id="GO:0005576">
    <property type="term" value="C:extracellular region"/>
    <property type="evidence" value="ECO:0007669"/>
    <property type="project" value="UniProtKB-SubCell"/>
</dbReference>
<comment type="similarity">
    <text evidence="2">Belongs to the serine-aspartate repeat-containing protein (SDr) family.</text>
</comment>
<evidence type="ECO:0000313" key="6">
    <source>
        <dbReference type="EMBL" id="MCI0184824.1"/>
    </source>
</evidence>
<evidence type="ECO:0000256" key="4">
    <source>
        <dbReference type="ARBA" id="ARBA00022729"/>
    </source>
</evidence>
<dbReference type="InterPro" id="IPR033764">
    <property type="entry name" value="Sdr_B"/>
</dbReference>
<dbReference type="Proteomes" id="UP001139263">
    <property type="component" value="Unassembled WGS sequence"/>
</dbReference>
<feature type="domain" description="SD-repeat containing protein B" evidence="5">
    <location>
        <begin position="101"/>
        <end position="159"/>
    </location>
</feature>
<feature type="domain" description="SD-repeat containing protein B" evidence="5">
    <location>
        <begin position="18"/>
        <end position="73"/>
    </location>
</feature>
<gene>
    <name evidence="6" type="ORF">MM817_03121</name>
</gene>
<keyword evidence="3" id="KW-0964">Secreted</keyword>
<evidence type="ECO:0000256" key="3">
    <source>
        <dbReference type="ARBA" id="ARBA00022525"/>
    </source>
</evidence>